<dbReference type="Proteomes" id="UP000024329">
    <property type="component" value="Unassembled WGS sequence"/>
</dbReference>
<dbReference type="Gene3D" id="1.10.260.40">
    <property type="entry name" value="lambda repressor-like DNA-binding domains"/>
    <property type="match status" value="1"/>
</dbReference>
<dbReference type="AlphaFoldDB" id="A0A031JZQ4"/>
<dbReference type="InterPro" id="IPR010982">
    <property type="entry name" value="Lambda_DNA-bd_dom_sf"/>
</dbReference>
<accession>A0A031JZQ4</accession>
<dbReference type="InterPro" id="IPR001387">
    <property type="entry name" value="Cro/C1-type_HTH"/>
</dbReference>
<organism evidence="3 4">
    <name type="scientific">Novosphingobium resinovorum</name>
    <dbReference type="NCBI Taxonomy" id="158500"/>
    <lineage>
        <taxon>Bacteria</taxon>
        <taxon>Pseudomonadati</taxon>
        <taxon>Pseudomonadota</taxon>
        <taxon>Alphaproteobacteria</taxon>
        <taxon>Sphingomonadales</taxon>
        <taxon>Sphingomonadaceae</taxon>
        <taxon>Novosphingobium</taxon>
    </lineage>
</organism>
<comment type="caution">
    <text evidence="3">The sequence shown here is derived from an EMBL/GenBank/DDBJ whole genome shotgun (WGS) entry which is preliminary data.</text>
</comment>
<dbReference type="PROSITE" id="PS50943">
    <property type="entry name" value="HTH_CROC1"/>
    <property type="match status" value="1"/>
</dbReference>
<dbReference type="SUPFAM" id="SSF47413">
    <property type="entry name" value="lambda repressor-like DNA-binding domains"/>
    <property type="match status" value="1"/>
</dbReference>
<proteinExistence type="predicted"/>
<sequence>MDMRRLVGLNFARLRKEKGFTQERFAETSGFTQQYVSDLERGRRNPTVVTLFHLASPLGVTPAELLAEADQSETN</sequence>
<dbReference type="SMART" id="SM00530">
    <property type="entry name" value="HTH_XRE"/>
    <property type="match status" value="1"/>
</dbReference>
<gene>
    <name evidence="3" type="ORF">BV97_02470</name>
</gene>
<feature type="domain" description="HTH cro/C1-type" evidence="2">
    <location>
        <begin position="11"/>
        <end position="65"/>
    </location>
</feature>
<reference evidence="3 4" key="1">
    <citation type="submission" date="2014-03" db="EMBL/GenBank/DDBJ databases">
        <title>Whole genome sequence of Novosphingobium resinovorum KF1.</title>
        <authorList>
            <person name="Gan H.M."/>
            <person name="Gan H.Y."/>
            <person name="Chew T.H."/>
            <person name="Savka M.A."/>
        </authorList>
    </citation>
    <scope>NUCLEOTIDE SEQUENCE [LARGE SCALE GENOMIC DNA]</scope>
    <source>
        <strain evidence="3 4">KF1</strain>
    </source>
</reference>
<dbReference type="InterPro" id="IPR050807">
    <property type="entry name" value="TransReg_Diox_bact_type"/>
</dbReference>
<dbReference type="CDD" id="cd00093">
    <property type="entry name" value="HTH_XRE"/>
    <property type="match status" value="1"/>
</dbReference>
<dbReference type="RefSeq" id="WP_036526046.1">
    <property type="nucleotide sequence ID" value="NZ_JFYZ01000011.1"/>
</dbReference>
<dbReference type="GO" id="GO:0003677">
    <property type="term" value="F:DNA binding"/>
    <property type="evidence" value="ECO:0007669"/>
    <property type="project" value="UniProtKB-KW"/>
</dbReference>
<dbReference type="Pfam" id="PF01381">
    <property type="entry name" value="HTH_3"/>
    <property type="match status" value="1"/>
</dbReference>
<name>A0A031JZQ4_9SPHN</name>
<dbReference type="EMBL" id="JFYZ01000011">
    <property type="protein sequence ID" value="EZP81812.1"/>
    <property type="molecule type" value="Genomic_DNA"/>
</dbReference>
<dbReference type="PANTHER" id="PTHR46797:SF1">
    <property type="entry name" value="METHYLPHOSPHONATE SYNTHASE"/>
    <property type="match status" value="1"/>
</dbReference>
<evidence type="ECO:0000313" key="4">
    <source>
        <dbReference type="Proteomes" id="UP000024329"/>
    </source>
</evidence>
<dbReference type="PANTHER" id="PTHR46797">
    <property type="entry name" value="HTH-TYPE TRANSCRIPTIONAL REGULATOR"/>
    <property type="match status" value="1"/>
</dbReference>
<dbReference type="PATRIC" id="fig|158500.4.peg.2523"/>
<evidence type="ECO:0000313" key="3">
    <source>
        <dbReference type="EMBL" id="EZP81812.1"/>
    </source>
</evidence>
<evidence type="ECO:0000256" key="1">
    <source>
        <dbReference type="ARBA" id="ARBA00023125"/>
    </source>
</evidence>
<dbReference type="GO" id="GO:0003700">
    <property type="term" value="F:DNA-binding transcription factor activity"/>
    <property type="evidence" value="ECO:0007669"/>
    <property type="project" value="TreeGrafter"/>
</dbReference>
<keyword evidence="1" id="KW-0238">DNA-binding</keyword>
<protein>
    <submittedName>
        <fullName evidence="3">Putative transcriptional regulator</fullName>
    </submittedName>
</protein>
<evidence type="ECO:0000259" key="2">
    <source>
        <dbReference type="PROSITE" id="PS50943"/>
    </source>
</evidence>
<dbReference type="GO" id="GO:0005829">
    <property type="term" value="C:cytosol"/>
    <property type="evidence" value="ECO:0007669"/>
    <property type="project" value="TreeGrafter"/>
</dbReference>
<dbReference type="eggNOG" id="COG1476">
    <property type="taxonomic scope" value="Bacteria"/>
</dbReference>